<keyword evidence="11" id="KW-0413">Isomerase</keyword>
<dbReference type="InterPro" id="IPR044250">
    <property type="entry name" value="MenF-like"/>
</dbReference>
<evidence type="ECO:0000256" key="6">
    <source>
        <dbReference type="ARBA" id="ARBA00022528"/>
    </source>
</evidence>
<dbReference type="Proteomes" id="UP000195402">
    <property type="component" value="Unassembled WGS sequence"/>
</dbReference>
<evidence type="ECO:0000256" key="5">
    <source>
        <dbReference type="ARBA" id="ARBA00012824"/>
    </source>
</evidence>
<dbReference type="FunFam" id="3.60.120.10:FF:000005">
    <property type="entry name" value="isochorismate synthase, chloroplastic-like isoform X1"/>
    <property type="match status" value="1"/>
</dbReference>
<dbReference type="PANTHER" id="PTHR47253:SF4">
    <property type="entry name" value="ISOCHORISMATE SYNTHASE 2, CHLOROPLASTIC"/>
    <property type="match status" value="1"/>
</dbReference>
<organism evidence="13 14">
    <name type="scientific">Macleaya cordata</name>
    <name type="common">Five-seeded plume-poppy</name>
    <name type="synonym">Bocconia cordata</name>
    <dbReference type="NCBI Taxonomy" id="56857"/>
    <lineage>
        <taxon>Eukaryota</taxon>
        <taxon>Viridiplantae</taxon>
        <taxon>Streptophyta</taxon>
        <taxon>Embryophyta</taxon>
        <taxon>Tracheophyta</taxon>
        <taxon>Spermatophyta</taxon>
        <taxon>Magnoliopsida</taxon>
        <taxon>Ranunculales</taxon>
        <taxon>Papaveraceae</taxon>
        <taxon>Papaveroideae</taxon>
        <taxon>Macleaya</taxon>
    </lineage>
</organism>
<evidence type="ECO:0000256" key="8">
    <source>
        <dbReference type="ARBA" id="ARBA00022821"/>
    </source>
</evidence>
<dbReference type="EC" id="5.4.4.2" evidence="5"/>
<dbReference type="InterPro" id="IPR005801">
    <property type="entry name" value="ADC_synthase"/>
</dbReference>
<comment type="catalytic activity">
    <reaction evidence="1">
        <text>chorismate = isochorismate</text>
        <dbReference type="Rhea" id="RHEA:18985"/>
        <dbReference type="ChEBI" id="CHEBI:29748"/>
        <dbReference type="ChEBI" id="CHEBI:29780"/>
        <dbReference type="EC" id="5.4.4.2"/>
    </reaction>
</comment>
<keyword evidence="6" id="KW-0150">Chloroplast</keyword>
<dbReference type="Pfam" id="PF00425">
    <property type="entry name" value="Chorismate_bind"/>
    <property type="match status" value="1"/>
</dbReference>
<dbReference type="STRING" id="56857.A0A200QS64"/>
<dbReference type="SUPFAM" id="SSF56322">
    <property type="entry name" value="ADC synthase"/>
    <property type="match status" value="1"/>
</dbReference>
<dbReference type="GO" id="GO:0009507">
    <property type="term" value="C:chloroplast"/>
    <property type="evidence" value="ECO:0007669"/>
    <property type="project" value="UniProtKB-SubCell"/>
</dbReference>
<evidence type="ECO:0000256" key="1">
    <source>
        <dbReference type="ARBA" id="ARBA00000799"/>
    </source>
</evidence>
<dbReference type="OrthoDB" id="8119704at2759"/>
<dbReference type="NCBIfam" id="TIGR00543">
    <property type="entry name" value="isochor_syn"/>
    <property type="match status" value="1"/>
</dbReference>
<comment type="caution">
    <text evidence="13">The sequence shown here is derived from an EMBL/GenBank/DDBJ whole genome shotgun (WGS) entry which is preliminary data.</text>
</comment>
<evidence type="ECO:0000256" key="2">
    <source>
        <dbReference type="ARBA" id="ARBA00001946"/>
    </source>
</evidence>
<sequence>MNGCKGDPTKPLEIIQTRTFSAVSTPEMAMDLLNTAISELDSNPPSFNSGIIRLEVPIQQQIEAIAWLQDQNQLQLPRCFFSGRSLSTIASDLVDESTTNGQSPSSAEQKLVSVAGVGTAVFFQQSNPFSLDDWRCIRRFLSEDSPLIRAYGALRFDPRTRISSEWKGFGSFYFMVPLVEFDELEGSSMLAITIAWDNTVSWTWGNAINMLRPKLHQASLNIENYFLLAELEVPETFVLSNNHVPSKASWDIAVNRALEMIKGSNSDLVKVVLARSTEVVATSDIDPIAWLAHLQVEGKDAYQFCIQPPDAPAFIGNTPEQLFHRKRHSVSSEALAGTRARGESKSLDLQIENDLLRSPKDHLEFTIVRENIRRKLEAKPAKIIRKLPRVQHLYAQLKGRLRNEDDEFDILSSLHPTPAVCGFPTEVARQFIAETEMFDRGMYAGPVGWFGGRETEFAVGIRSALVEKGLGAFIYAGAGIVEGTKSSLEYYGADVQ</sequence>
<dbReference type="InParanoid" id="A0A200QS64"/>
<evidence type="ECO:0000256" key="11">
    <source>
        <dbReference type="ARBA" id="ARBA00023235"/>
    </source>
</evidence>
<proteinExistence type="inferred from homology"/>
<keyword evidence="9" id="KW-0460">Magnesium</keyword>
<dbReference type="GO" id="GO:0006952">
    <property type="term" value="P:defense response"/>
    <property type="evidence" value="ECO:0007669"/>
    <property type="project" value="UniProtKB-KW"/>
</dbReference>
<evidence type="ECO:0000256" key="10">
    <source>
        <dbReference type="ARBA" id="ARBA00022946"/>
    </source>
</evidence>
<dbReference type="OMA" id="CLQPPDA"/>
<evidence type="ECO:0000313" key="14">
    <source>
        <dbReference type="Proteomes" id="UP000195402"/>
    </source>
</evidence>
<dbReference type="EMBL" id="MVGT01001150">
    <property type="protein sequence ID" value="OVA13299.1"/>
    <property type="molecule type" value="Genomic_DNA"/>
</dbReference>
<evidence type="ECO:0000256" key="7">
    <source>
        <dbReference type="ARBA" id="ARBA00022640"/>
    </source>
</evidence>
<keyword evidence="10" id="KW-0809">Transit peptide</keyword>
<evidence type="ECO:0000256" key="3">
    <source>
        <dbReference type="ARBA" id="ARBA00004229"/>
    </source>
</evidence>
<dbReference type="Gene3D" id="3.60.120.10">
    <property type="entry name" value="Anthranilate synthase"/>
    <property type="match status" value="1"/>
</dbReference>
<dbReference type="FunCoup" id="A0A200QS64">
    <property type="interactions" value="184"/>
</dbReference>
<dbReference type="AlphaFoldDB" id="A0A200QS64"/>
<comment type="subcellular location">
    <subcellularLocation>
        <location evidence="3">Plastid</location>
        <location evidence="3">Chloroplast</location>
    </subcellularLocation>
</comment>
<comment type="cofactor">
    <cofactor evidence="2">
        <name>Mg(2+)</name>
        <dbReference type="ChEBI" id="CHEBI:18420"/>
    </cofactor>
</comment>
<dbReference type="PANTHER" id="PTHR47253">
    <property type="match status" value="1"/>
</dbReference>
<keyword evidence="7" id="KW-0934">Plastid</keyword>
<accession>A0A200QS64</accession>
<reference evidence="13 14" key="1">
    <citation type="journal article" date="2017" name="Mol. Plant">
        <title>The Genome of Medicinal Plant Macleaya cordata Provides New Insights into Benzylisoquinoline Alkaloids Metabolism.</title>
        <authorList>
            <person name="Liu X."/>
            <person name="Liu Y."/>
            <person name="Huang P."/>
            <person name="Ma Y."/>
            <person name="Qing Z."/>
            <person name="Tang Q."/>
            <person name="Cao H."/>
            <person name="Cheng P."/>
            <person name="Zheng Y."/>
            <person name="Yuan Z."/>
            <person name="Zhou Y."/>
            <person name="Liu J."/>
            <person name="Tang Z."/>
            <person name="Zhuo Y."/>
            <person name="Zhang Y."/>
            <person name="Yu L."/>
            <person name="Huang J."/>
            <person name="Yang P."/>
            <person name="Peng Q."/>
            <person name="Zhang J."/>
            <person name="Jiang W."/>
            <person name="Zhang Z."/>
            <person name="Lin K."/>
            <person name="Ro D.K."/>
            <person name="Chen X."/>
            <person name="Xiong X."/>
            <person name="Shang Y."/>
            <person name="Huang S."/>
            <person name="Zeng J."/>
        </authorList>
    </citation>
    <scope>NUCLEOTIDE SEQUENCE [LARGE SCALE GENOMIC DNA]</scope>
    <source>
        <strain evidence="14">cv. BLH2017</strain>
        <tissue evidence="13">Root</tissue>
    </source>
</reference>
<evidence type="ECO:0000259" key="12">
    <source>
        <dbReference type="Pfam" id="PF00425"/>
    </source>
</evidence>
<dbReference type="GO" id="GO:0042372">
    <property type="term" value="P:phylloquinone biosynthetic process"/>
    <property type="evidence" value="ECO:0007669"/>
    <property type="project" value="TreeGrafter"/>
</dbReference>
<evidence type="ECO:0000313" key="13">
    <source>
        <dbReference type="EMBL" id="OVA13299.1"/>
    </source>
</evidence>
<comment type="similarity">
    <text evidence="4">Belongs to the isochorismate synthase family.</text>
</comment>
<evidence type="ECO:0000256" key="4">
    <source>
        <dbReference type="ARBA" id="ARBA00005297"/>
    </source>
</evidence>
<evidence type="ECO:0000256" key="9">
    <source>
        <dbReference type="ARBA" id="ARBA00022842"/>
    </source>
</evidence>
<dbReference type="InterPro" id="IPR015890">
    <property type="entry name" value="Chorismate_C"/>
</dbReference>
<keyword evidence="14" id="KW-1185">Reference proteome</keyword>
<protein>
    <recommendedName>
        <fullName evidence="5">isochorismate synthase</fullName>
        <ecNumber evidence="5">5.4.4.2</ecNumber>
    </recommendedName>
</protein>
<name>A0A200QS64_MACCD</name>
<keyword evidence="8" id="KW-0611">Plant defense</keyword>
<dbReference type="InterPro" id="IPR004561">
    <property type="entry name" value="IsoChor_synthase"/>
</dbReference>
<gene>
    <name evidence="13" type="ORF">BVC80_285g10</name>
</gene>
<dbReference type="GO" id="GO:0008909">
    <property type="term" value="F:isochorismate synthase activity"/>
    <property type="evidence" value="ECO:0007669"/>
    <property type="project" value="UniProtKB-EC"/>
</dbReference>
<feature type="domain" description="Chorismate-utilising enzyme C-terminal" evidence="12">
    <location>
        <begin position="247"/>
        <end position="490"/>
    </location>
</feature>